<organism evidence="17 18">
    <name type="scientific">Urochloa decumbens</name>
    <dbReference type="NCBI Taxonomy" id="240449"/>
    <lineage>
        <taxon>Eukaryota</taxon>
        <taxon>Viridiplantae</taxon>
        <taxon>Streptophyta</taxon>
        <taxon>Embryophyta</taxon>
        <taxon>Tracheophyta</taxon>
        <taxon>Spermatophyta</taxon>
        <taxon>Magnoliopsida</taxon>
        <taxon>Liliopsida</taxon>
        <taxon>Poales</taxon>
        <taxon>Poaceae</taxon>
        <taxon>PACMAD clade</taxon>
        <taxon>Panicoideae</taxon>
        <taxon>Panicodae</taxon>
        <taxon>Paniceae</taxon>
        <taxon>Melinidinae</taxon>
        <taxon>Urochloa</taxon>
    </lineage>
</organism>
<dbReference type="PANTHER" id="PTHR11709">
    <property type="entry name" value="MULTI-COPPER OXIDASE"/>
    <property type="match status" value="1"/>
</dbReference>
<evidence type="ECO:0000259" key="14">
    <source>
        <dbReference type="Pfam" id="PF00394"/>
    </source>
</evidence>
<comment type="cofactor">
    <cofactor evidence="13">
        <name>Cu cation</name>
        <dbReference type="ChEBI" id="CHEBI:23378"/>
    </cofactor>
    <text evidence="13">Binds 4 Cu cations per monomer.</text>
</comment>
<reference evidence="18" key="1">
    <citation type="submission" date="2024-06" db="EMBL/GenBank/DDBJ databases">
        <authorList>
            <person name="Ryan C."/>
        </authorList>
    </citation>
    <scope>NUCLEOTIDE SEQUENCE [LARGE SCALE GENOMIC DNA]</scope>
</reference>
<accession>A0ABC9ARB7</accession>
<dbReference type="Pfam" id="PF07731">
    <property type="entry name" value="Cu-oxidase_2"/>
    <property type="match status" value="1"/>
</dbReference>
<keyword evidence="8 13" id="KW-0479">Metal-binding</keyword>
<dbReference type="CDD" id="cd13897">
    <property type="entry name" value="CuRO_3_LCC_plant"/>
    <property type="match status" value="1"/>
</dbReference>
<dbReference type="GO" id="GO:0052716">
    <property type="term" value="F:hydroquinone:oxygen oxidoreductase activity"/>
    <property type="evidence" value="ECO:0007669"/>
    <property type="project" value="UniProtKB-EC"/>
</dbReference>
<evidence type="ECO:0000256" key="9">
    <source>
        <dbReference type="ARBA" id="ARBA00022737"/>
    </source>
</evidence>
<dbReference type="InterPro" id="IPR033138">
    <property type="entry name" value="Cu_oxidase_CS"/>
</dbReference>
<comment type="catalytic activity">
    <reaction evidence="1 13">
        <text>4 hydroquinone + O2 = 4 benzosemiquinone + 2 H2O</text>
        <dbReference type="Rhea" id="RHEA:11276"/>
        <dbReference type="ChEBI" id="CHEBI:15377"/>
        <dbReference type="ChEBI" id="CHEBI:15379"/>
        <dbReference type="ChEBI" id="CHEBI:17594"/>
        <dbReference type="ChEBI" id="CHEBI:17977"/>
        <dbReference type="EC" id="1.10.3.2"/>
    </reaction>
</comment>
<dbReference type="SUPFAM" id="SSF49503">
    <property type="entry name" value="Cupredoxins"/>
    <property type="match status" value="3"/>
</dbReference>
<comment type="similarity">
    <text evidence="4 13">Belongs to the multicopper oxidase family.</text>
</comment>
<dbReference type="CDD" id="cd13875">
    <property type="entry name" value="CuRO_2_LCC_plant"/>
    <property type="match status" value="1"/>
</dbReference>
<keyword evidence="13" id="KW-0732">Signal</keyword>
<dbReference type="InterPro" id="IPR034285">
    <property type="entry name" value="CuRO_2_LCC"/>
</dbReference>
<keyword evidence="7 13" id="KW-0964">Secreted</keyword>
<evidence type="ECO:0000256" key="11">
    <source>
        <dbReference type="ARBA" id="ARBA00023008"/>
    </source>
</evidence>
<dbReference type="EC" id="1.10.3.2" evidence="5 13"/>
<evidence type="ECO:0000256" key="4">
    <source>
        <dbReference type="ARBA" id="ARBA00010609"/>
    </source>
</evidence>
<name>A0ABC9ARB7_9POAL</name>
<dbReference type="InterPro" id="IPR011706">
    <property type="entry name" value="Cu-oxidase_C"/>
</dbReference>
<dbReference type="InterPro" id="IPR011707">
    <property type="entry name" value="Cu-oxidase-like_N"/>
</dbReference>
<keyword evidence="18" id="KW-1185">Reference proteome</keyword>
<dbReference type="Pfam" id="PF07732">
    <property type="entry name" value="Cu-oxidase_3"/>
    <property type="match status" value="1"/>
</dbReference>
<evidence type="ECO:0000256" key="10">
    <source>
        <dbReference type="ARBA" id="ARBA00023002"/>
    </source>
</evidence>
<feature type="domain" description="Plastocyanin-like" evidence="15">
    <location>
        <begin position="439"/>
        <end position="578"/>
    </location>
</feature>
<evidence type="ECO:0000256" key="1">
    <source>
        <dbReference type="ARBA" id="ARBA00000349"/>
    </source>
</evidence>
<evidence type="ECO:0000256" key="12">
    <source>
        <dbReference type="ARBA" id="ARBA00023185"/>
    </source>
</evidence>
<evidence type="ECO:0000313" key="18">
    <source>
        <dbReference type="Proteomes" id="UP001497457"/>
    </source>
</evidence>
<keyword evidence="6 13" id="KW-0052">Apoplast</keyword>
<dbReference type="CDD" id="cd13849">
    <property type="entry name" value="CuRO_1_LCC_plant"/>
    <property type="match status" value="1"/>
</dbReference>
<keyword evidence="12 13" id="KW-0439">Lignin degradation</keyword>
<keyword evidence="9 13" id="KW-0677">Repeat</keyword>
<keyword evidence="10 13" id="KW-0560">Oxidoreductase</keyword>
<evidence type="ECO:0000256" key="5">
    <source>
        <dbReference type="ARBA" id="ARBA00012297"/>
    </source>
</evidence>
<dbReference type="InterPro" id="IPR045087">
    <property type="entry name" value="Cu-oxidase_fam"/>
</dbReference>
<dbReference type="InterPro" id="IPR008972">
    <property type="entry name" value="Cupredoxin"/>
</dbReference>
<evidence type="ECO:0000256" key="13">
    <source>
        <dbReference type="RuleBase" id="RU361119"/>
    </source>
</evidence>
<dbReference type="InterPro" id="IPR001117">
    <property type="entry name" value="Cu-oxidase_2nd"/>
</dbReference>
<evidence type="ECO:0000259" key="16">
    <source>
        <dbReference type="Pfam" id="PF07732"/>
    </source>
</evidence>
<evidence type="ECO:0000313" key="17">
    <source>
        <dbReference type="EMBL" id="CAL4985207.1"/>
    </source>
</evidence>
<dbReference type="InterPro" id="IPR034289">
    <property type="entry name" value="CuRO_3_LCC"/>
</dbReference>
<dbReference type="Gene3D" id="2.60.40.420">
    <property type="entry name" value="Cupredoxins - blue copper proteins"/>
    <property type="match status" value="3"/>
</dbReference>
<dbReference type="GO" id="GO:0046872">
    <property type="term" value="F:metal ion binding"/>
    <property type="evidence" value="ECO:0007669"/>
    <property type="project" value="UniProtKB-KW"/>
</dbReference>
<dbReference type="EMBL" id="OZ075132">
    <property type="protein sequence ID" value="CAL4985207.1"/>
    <property type="molecule type" value="Genomic_DNA"/>
</dbReference>
<dbReference type="PROSITE" id="PS00079">
    <property type="entry name" value="MULTICOPPER_OXIDASE1"/>
    <property type="match status" value="1"/>
</dbReference>
<dbReference type="Proteomes" id="UP001497457">
    <property type="component" value="Chromosome 22rd"/>
</dbReference>
<gene>
    <name evidence="17" type="ORF">URODEC1_LOCUS57851</name>
</gene>
<dbReference type="InterPro" id="IPR034288">
    <property type="entry name" value="CuRO_1_LCC"/>
</dbReference>
<evidence type="ECO:0000256" key="3">
    <source>
        <dbReference type="ARBA" id="ARBA00004271"/>
    </source>
</evidence>
<feature type="chain" id="PRO_5044526596" description="Laccase" evidence="13">
    <location>
        <begin position="29"/>
        <end position="628"/>
    </location>
</feature>
<feature type="signal peptide" evidence="13">
    <location>
        <begin position="1"/>
        <end position="28"/>
    </location>
</feature>
<dbReference type="PROSITE" id="PS00080">
    <property type="entry name" value="MULTICOPPER_OXIDASE2"/>
    <property type="match status" value="1"/>
</dbReference>
<evidence type="ECO:0000256" key="8">
    <source>
        <dbReference type="ARBA" id="ARBA00022723"/>
    </source>
</evidence>
<comment type="function">
    <text evidence="2 13">Lignin degradation and detoxification of lignin-derived products.</text>
</comment>
<feature type="domain" description="Plastocyanin-like" evidence="16">
    <location>
        <begin position="37"/>
        <end position="151"/>
    </location>
</feature>
<dbReference type="NCBIfam" id="TIGR03389">
    <property type="entry name" value="laccase"/>
    <property type="match status" value="1"/>
</dbReference>
<evidence type="ECO:0000256" key="6">
    <source>
        <dbReference type="ARBA" id="ARBA00022523"/>
    </source>
</evidence>
<sequence length="628" mass="69910">MKSWNLHGAAAASLIVFFLSVMAVPAAAAVVERTFTVNQMNMTRLCKETLVTVVNGQLPGPMVEVMEGDSVAIHVVNKSPYNITIHWHGVKKRLNCWADGVPMITQCPILPNQNSTYRFNISGQEGTLWWHAHDLCLRASLHGTFIIRPRNGANSYPFPKPHKEIPIIIGEWWEKELAQVDTNIRNGFFADEPSASTINGKVGDLYSCSGVLQDGYVLDVEPGKTYLLRVLNAALFHEYYFRIAGHKFTVVAADANYVNPYTTDILAVSPGETMDVLVIANAPPGRYYMVALPTKWPLAKIQGPVTAYVTRGMLQYKDTHIHGTEESDPSSGNVPVVPEMPDMHDKMVSFYFHGNLTSMEHPWRPPVPTDVDEHLFLVLGEGKTSCQRAQSCTRRKGDGDRNIRVATMNNVSFELHSQMTSLLEARYYHAIDMDALQELPDRPPRVFNYTDRTLIPEGPKEELLEQTSKATVARRLGHGAAVEVVFQSTALLQSNAHPMHLHGYEMFVVAQGLGNHDPEKDVVRYNLVNPPLKNTVAVPNLGWAAVRFVADNPGVWFLHCHFQSHLSMGMAAVFFVEDGPTAAASLPPPPADFPRCGLGDDSMPHEYYFQTRKDSSDAYRDACSLSER</sequence>
<reference evidence="17 18" key="2">
    <citation type="submission" date="2024-10" db="EMBL/GenBank/DDBJ databases">
        <authorList>
            <person name="Ryan C."/>
        </authorList>
    </citation>
    <scope>NUCLEOTIDE SEQUENCE [LARGE SCALE GENOMIC DNA]</scope>
</reference>
<keyword evidence="11 13" id="KW-0186">Copper</keyword>
<comment type="subcellular location">
    <subcellularLocation>
        <location evidence="3 13">Secreted</location>
        <location evidence="3 13">Extracellular space</location>
        <location evidence="3 13">Apoplast</location>
    </subcellularLocation>
</comment>
<proteinExistence type="inferred from homology"/>
<evidence type="ECO:0000256" key="2">
    <source>
        <dbReference type="ARBA" id="ARBA00002075"/>
    </source>
</evidence>
<dbReference type="GO" id="GO:0046274">
    <property type="term" value="P:lignin catabolic process"/>
    <property type="evidence" value="ECO:0007669"/>
    <property type="project" value="UniProtKB-KW"/>
</dbReference>
<dbReference type="GO" id="GO:0048046">
    <property type="term" value="C:apoplast"/>
    <property type="evidence" value="ECO:0007669"/>
    <property type="project" value="UniProtKB-SubCell"/>
</dbReference>
<dbReference type="InterPro" id="IPR017761">
    <property type="entry name" value="Laccase"/>
</dbReference>
<dbReference type="InterPro" id="IPR002355">
    <property type="entry name" value="Cu_oxidase_Cu_BS"/>
</dbReference>
<evidence type="ECO:0000256" key="7">
    <source>
        <dbReference type="ARBA" id="ARBA00022525"/>
    </source>
</evidence>
<feature type="domain" description="Plastocyanin-like" evidence="14">
    <location>
        <begin position="164"/>
        <end position="316"/>
    </location>
</feature>
<dbReference type="AlphaFoldDB" id="A0ABC9ARB7"/>
<dbReference type="Pfam" id="PF00394">
    <property type="entry name" value="Cu-oxidase"/>
    <property type="match status" value="1"/>
</dbReference>
<protein>
    <recommendedName>
        <fullName evidence="5 13">Laccase</fullName>
        <ecNumber evidence="5 13">1.10.3.2</ecNumber>
    </recommendedName>
    <alternativeName>
        <fullName evidence="13">Benzenediol:oxygen oxidoreductase</fullName>
    </alternativeName>
    <alternativeName>
        <fullName evidence="13">Diphenol oxidase</fullName>
    </alternativeName>
    <alternativeName>
        <fullName evidence="13">Urishiol oxidase</fullName>
    </alternativeName>
</protein>
<evidence type="ECO:0000259" key="15">
    <source>
        <dbReference type="Pfam" id="PF07731"/>
    </source>
</evidence>
<dbReference type="PANTHER" id="PTHR11709:SF512">
    <property type="entry name" value="LACCASE"/>
    <property type="match status" value="1"/>
</dbReference>